<evidence type="ECO:0000313" key="4">
    <source>
        <dbReference type="Proteomes" id="UP000187735"/>
    </source>
</evidence>
<reference evidence="3 4" key="1">
    <citation type="journal article" date="2016" name="Front. Microbiol.">
        <title>Fuerstia marisgermanicae gen. nov., sp. nov., an Unusual Member of the Phylum Planctomycetes from the German Wadden Sea.</title>
        <authorList>
            <person name="Kohn T."/>
            <person name="Heuer A."/>
            <person name="Jogler M."/>
            <person name="Vollmers J."/>
            <person name="Boedeker C."/>
            <person name="Bunk B."/>
            <person name="Rast P."/>
            <person name="Borchert D."/>
            <person name="Glockner I."/>
            <person name="Freese H.M."/>
            <person name="Klenk H.P."/>
            <person name="Overmann J."/>
            <person name="Kaster A.K."/>
            <person name="Rohde M."/>
            <person name="Wiegand S."/>
            <person name="Jogler C."/>
        </authorList>
    </citation>
    <scope>NUCLEOTIDE SEQUENCE [LARGE SCALE GENOMIC DNA]</scope>
    <source>
        <strain evidence="3 4">NH11</strain>
    </source>
</reference>
<dbReference type="OrthoDB" id="211384at2"/>
<organism evidence="3 4">
    <name type="scientific">Fuerstiella marisgermanici</name>
    <dbReference type="NCBI Taxonomy" id="1891926"/>
    <lineage>
        <taxon>Bacteria</taxon>
        <taxon>Pseudomonadati</taxon>
        <taxon>Planctomycetota</taxon>
        <taxon>Planctomycetia</taxon>
        <taxon>Planctomycetales</taxon>
        <taxon>Planctomycetaceae</taxon>
        <taxon>Fuerstiella</taxon>
    </lineage>
</organism>
<feature type="compositionally biased region" description="Polar residues" evidence="1">
    <location>
        <begin position="26"/>
        <end position="36"/>
    </location>
</feature>
<dbReference type="InterPro" id="IPR010496">
    <property type="entry name" value="AL/BT2_dom"/>
</dbReference>
<evidence type="ECO:0000313" key="3">
    <source>
        <dbReference type="EMBL" id="APZ91040.1"/>
    </source>
</evidence>
<dbReference type="Gene3D" id="2.60.120.560">
    <property type="entry name" value="Exo-inulinase, domain 1"/>
    <property type="match status" value="2"/>
</dbReference>
<dbReference type="GO" id="GO:0016787">
    <property type="term" value="F:hydrolase activity"/>
    <property type="evidence" value="ECO:0007669"/>
    <property type="project" value="InterPro"/>
</dbReference>
<name>A0A1P8WAG0_9PLAN</name>
<gene>
    <name evidence="3" type="ORF">Fuma_00624</name>
</gene>
<evidence type="ECO:0000256" key="1">
    <source>
        <dbReference type="SAM" id="MobiDB-lite"/>
    </source>
</evidence>
<sequence>MSFRINLASVLLFCVCLPGCGDGEQAVQTPSGTTENADAPKSDAADSTATQQDQAEAKLVFVKPQLSEEEFRDGWISLFDGTTLFGWDVPTESNWHVEDGSIVADSGDRSLLMTPFAFDDFEFRCDFHLAKGGNSGVFLRSADDVADATTDTYELNICDSHETHKTGSFVGRHVAKDVPEVEDEWHTFHVRCEGTNIKVQLDDKQIVDFTDASDHVRTSGRIGLQMNAGRIAFRNVFLKPLNLKDIFNGTDLTGFRKVPGSKSEFTVVAGMLHAEDGPGFLETEATFGDFILHVESNIADEKAIADKRPANSGVFFRTIAGTEEAPSHGYEMQIQHDFKDGDRTQPLDFGSGAIYRRQAARYIVANNNEWVVQTLIAQGNRFASFVNGYQVLDWTDDRRPDPNPRKGLRLEAGHLSLQGHDPTTDLDFRAIRVHELK</sequence>
<dbReference type="KEGG" id="fmr:Fuma_00624"/>
<evidence type="ECO:0000259" key="2">
    <source>
        <dbReference type="Pfam" id="PF06439"/>
    </source>
</evidence>
<dbReference type="RefSeq" id="WP_083731768.1">
    <property type="nucleotide sequence ID" value="NZ_CP017641.1"/>
</dbReference>
<dbReference type="Proteomes" id="UP000187735">
    <property type="component" value="Chromosome"/>
</dbReference>
<dbReference type="Pfam" id="PF06439">
    <property type="entry name" value="3keto-disac_hyd"/>
    <property type="match status" value="2"/>
</dbReference>
<keyword evidence="4" id="KW-1185">Reference proteome</keyword>
<feature type="domain" description="3-keto-alpha-glucoside-1,2-lyase/3-keto-2-hydroxy-glucal hydratase" evidence="2">
    <location>
        <begin position="244"/>
        <end position="433"/>
    </location>
</feature>
<dbReference type="EMBL" id="CP017641">
    <property type="protein sequence ID" value="APZ91040.1"/>
    <property type="molecule type" value="Genomic_DNA"/>
</dbReference>
<dbReference type="STRING" id="1891926.Fuma_00624"/>
<dbReference type="AlphaFoldDB" id="A0A1P8WAG0"/>
<feature type="domain" description="3-keto-alpha-glucoside-1,2-lyase/3-keto-2-hydroxy-glucal hydratase" evidence="2">
    <location>
        <begin position="74"/>
        <end position="239"/>
    </location>
</feature>
<feature type="region of interest" description="Disordered" evidence="1">
    <location>
        <begin position="26"/>
        <end position="50"/>
    </location>
</feature>
<proteinExistence type="predicted"/>
<protein>
    <recommendedName>
        <fullName evidence="2">3-keto-alpha-glucoside-1,2-lyase/3-keto-2-hydroxy-glucal hydratase domain-containing protein</fullName>
    </recommendedName>
</protein>
<accession>A0A1P8WAG0</accession>